<dbReference type="EMBL" id="NMUQ01000002">
    <property type="protein sequence ID" value="OXM14101.1"/>
    <property type="molecule type" value="Genomic_DNA"/>
</dbReference>
<feature type="transmembrane region" description="Helical" evidence="3">
    <location>
        <begin position="12"/>
        <end position="33"/>
    </location>
</feature>
<feature type="compositionally biased region" description="Low complexity" evidence="2">
    <location>
        <begin position="92"/>
        <end position="103"/>
    </location>
</feature>
<evidence type="ECO:0000256" key="2">
    <source>
        <dbReference type="SAM" id="MobiDB-lite"/>
    </source>
</evidence>
<keyword evidence="3" id="KW-0812">Transmembrane</keyword>
<reference evidence="5 6" key="1">
    <citation type="submission" date="2017-07" db="EMBL/GenBank/DDBJ databases">
        <title>Paenibacillus herberti R33 genome sequencing and assembly.</title>
        <authorList>
            <person name="Su W."/>
        </authorList>
    </citation>
    <scope>NUCLEOTIDE SEQUENCE [LARGE SCALE GENOMIC DNA]</scope>
    <source>
        <strain evidence="5 6">R33</strain>
    </source>
</reference>
<feature type="domain" description="G5" evidence="4">
    <location>
        <begin position="514"/>
        <end position="594"/>
    </location>
</feature>
<dbReference type="PANTHER" id="PTHR35788">
    <property type="entry name" value="EXPORTED PROTEIN-RELATED"/>
    <property type="match status" value="1"/>
</dbReference>
<evidence type="ECO:0000259" key="4">
    <source>
        <dbReference type="PROSITE" id="PS51109"/>
    </source>
</evidence>
<dbReference type="InterPro" id="IPR007391">
    <property type="entry name" value="Vancomycin_resist_VanW"/>
</dbReference>
<feature type="region of interest" description="Disordered" evidence="2">
    <location>
        <begin position="77"/>
        <end position="128"/>
    </location>
</feature>
<keyword evidence="3" id="KW-1133">Transmembrane helix</keyword>
<feature type="compositionally biased region" description="Pro residues" evidence="2">
    <location>
        <begin position="598"/>
        <end position="608"/>
    </location>
</feature>
<feature type="region of interest" description="Disordered" evidence="2">
    <location>
        <begin position="572"/>
        <end position="667"/>
    </location>
</feature>
<comment type="caution">
    <text evidence="5">The sequence shown here is derived from an EMBL/GenBank/DDBJ whole genome shotgun (WGS) entry which is preliminary data.</text>
</comment>
<feature type="compositionally biased region" description="Polar residues" evidence="2">
    <location>
        <begin position="107"/>
        <end position="121"/>
    </location>
</feature>
<dbReference type="Gene3D" id="2.20.230.10">
    <property type="entry name" value="Resuscitation-promoting factor rpfb"/>
    <property type="match status" value="1"/>
</dbReference>
<name>A0A229NW53_9BACL</name>
<dbReference type="InterPro" id="IPR052913">
    <property type="entry name" value="Glycopeptide_resist_protein"/>
</dbReference>
<dbReference type="InterPro" id="IPR011098">
    <property type="entry name" value="G5_dom"/>
</dbReference>
<dbReference type="Proteomes" id="UP000215145">
    <property type="component" value="Unassembled WGS sequence"/>
</dbReference>
<protein>
    <recommendedName>
        <fullName evidence="4">G5 domain-containing protein</fullName>
    </recommendedName>
</protein>
<feature type="compositionally biased region" description="Basic and acidic residues" evidence="2">
    <location>
        <begin position="631"/>
        <end position="644"/>
    </location>
</feature>
<evidence type="ECO:0000313" key="5">
    <source>
        <dbReference type="EMBL" id="OXM14101.1"/>
    </source>
</evidence>
<keyword evidence="6" id="KW-1185">Reference proteome</keyword>
<dbReference type="Pfam" id="PF04294">
    <property type="entry name" value="VanW"/>
    <property type="match status" value="1"/>
</dbReference>
<organism evidence="5 6">
    <name type="scientific">Paenibacillus herberti</name>
    <dbReference type="NCBI Taxonomy" id="1619309"/>
    <lineage>
        <taxon>Bacteria</taxon>
        <taxon>Bacillati</taxon>
        <taxon>Bacillota</taxon>
        <taxon>Bacilli</taxon>
        <taxon>Bacillales</taxon>
        <taxon>Paenibacillaceae</taxon>
        <taxon>Paenibacillus</taxon>
    </lineage>
</organism>
<accession>A0A229NW53</accession>
<feature type="region of interest" description="Disordered" evidence="2">
    <location>
        <begin position="264"/>
        <end position="319"/>
    </location>
</feature>
<dbReference type="SMART" id="SM01208">
    <property type="entry name" value="G5"/>
    <property type="match status" value="1"/>
</dbReference>
<evidence type="ECO:0000256" key="1">
    <source>
        <dbReference type="ARBA" id="ARBA00022729"/>
    </source>
</evidence>
<dbReference type="OrthoDB" id="9813301at2"/>
<feature type="compositionally biased region" description="Basic and acidic residues" evidence="2">
    <location>
        <begin position="572"/>
        <end position="582"/>
    </location>
</feature>
<dbReference type="PANTHER" id="PTHR35788:SF1">
    <property type="entry name" value="EXPORTED PROTEIN"/>
    <property type="match status" value="1"/>
</dbReference>
<evidence type="ECO:0000256" key="3">
    <source>
        <dbReference type="SAM" id="Phobius"/>
    </source>
</evidence>
<evidence type="ECO:0000313" key="6">
    <source>
        <dbReference type="Proteomes" id="UP000215145"/>
    </source>
</evidence>
<keyword evidence="3" id="KW-0472">Membrane</keyword>
<gene>
    <name evidence="5" type="ORF">CGZ75_14065</name>
</gene>
<dbReference type="AlphaFoldDB" id="A0A229NW53"/>
<sequence>MGGLPVKRLHLLLIIVLALLLVATTLWGMLWIYGSKTKVPSGTNAAGLPLGGLRQAEALHLLEAYQLALNSRTVTLADGTPSASSSKDRPVAAGMNEAAAQAATGDAESSSKPSKTQTKGTSPLPAQAERSAAWTLAELGLRIDLEEAKAAVARLGTGSVIERAKYRWKWDKQLPAKLRSDRAAFDATIRSEWGFYDERKPVDAVRIITPYDQVVYTPGRNVLHLDLDRQHASIRRWAAKGLGAADAITTTTILSGNETLRMESEMAASGKLGSKTTGQRSEPHPAYAKLGSETTGQRSEPHPSPSKPGSSAGSATQPSATQLISLSGSKLLSALGLEANRQEALQFRAVPPKVTLASLKAEGVERLIASFTTDYRTSSQGRAFNVSETARTLNGWMMKPGEVFDYGEIIRITEHETGYREAPVILNGQFTRGVGGGICQVSSTLYNVALRAGLEIVERRNHSLPVSYLPKGQDATFAEGSINFRFRNTSGKHLFIRTYSGNGQLTIKLFGTMPKEVRYSIVSRTVRTLQAPIQLRRSSGLAPGQQIVLKQGRTGYVVETYRIRYVHGNEESRTRISRDTYKPKPSIIMEGPASAPLSPSPAPGPGPDAYPHGAEEAGPAGSSVQPPQPSKDSDATLNQERDTMSDLFSPFDEPPLLEDGIRLLDQP</sequence>
<keyword evidence="1" id="KW-0732">Signal</keyword>
<proteinExistence type="predicted"/>
<dbReference type="PROSITE" id="PS51109">
    <property type="entry name" value="G5"/>
    <property type="match status" value="1"/>
</dbReference>
<dbReference type="Pfam" id="PF07501">
    <property type="entry name" value="G5"/>
    <property type="match status" value="1"/>
</dbReference>